<organism evidence="2 3">
    <name type="scientific">Trifolium medium</name>
    <dbReference type="NCBI Taxonomy" id="97028"/>
    <lineage>
        <taxon>Eukaryota</taxon>
        <taxon>Viridiplantae</taxon>
        <taxon>Streptophyta</taxon>
        <taxon>Embryophyta</taxon>
        <taxon>Tracheophyta</taxon>
        <taxon>Spermatophyta</taxon>
        <taxon>Magnoliopsida</taxon>
        <taxon>eudicotyledons</taxon>
        <taxon>Gunneridae</taxon>
        <taxon>Pentapetalae</taxon>
        <taxon>rosids</taxon>
        <taxon>fabids</taxon>
        <taxon>Fabales</taxon>
        <taxon>Fabaceae</taxon>
        <taxon>Papilionoideae</taxon>
        <taxon>50 kb inversion clade</taxon>
        <taxon>NPAAA clade</taxon>
        <taxon>Hologalegina</taxon>
        <taxon>IRL clade</taxon>
        <taxon>Trifolieae</taxon>
        <taxon>Trifolium</taxon>
    </lineage>
</organism>
<name>A0A392S9X0_9FABA</name>
<dbReference type="Proteomes" id="UP000265520">
    <property type="component" value="Unassembled WGS sequence"/>
</dbReference>
<proteinExistence type="predicted"/>
<reference evidence="2 3" key="1">
    <citation type="journal article" date="2018" name="Front. Plant Sci.">
        <title>Red Clover (Trifolium pratense) and Zigzag Clover (T. medium) - A Picture of Genomic Similarities and Differences.</title>
        <authorList>
            <person name="Dluhosova J."/>
            <person name="Istvanek J."/>
            <person name="Nedelnik J."/>
            <person name="Repkova J."/>
        </authorList>
    </citation>
    <scope>NUCLEOTIDE SEQUENCE [LARGE SCALE GENOMIC DNA]</scope>
    <source>
        <strain evidence="3">cv. 10/8</strain>
        <tissue evidence="2">Leaf</tissue>
    </source>
</reference>
<dbReference type="InterPro" id="IPR054722">
    <property type="entry name" value="PolX-like_BBD"/>
</dbReference>
<dbReference type="AlphaFoldDB" id="A0A392S9X0"/>
<keyword evidence="3" id="KW-1185">Reference proteome</keyword>
<feature type="domain" description="Retrovirus-related Pol polyprotein from transposon TNT 1-94-like beta-barrel" evidence="1">
    <location>
        <begin position="1"/>
        <end position="71"/>
    </location>
</feature>
<evidence type="ECO:0000313" key="3">
    <source>
        <dbReference type="Proteomes" id="UP000265520"/>
    </source>
</evidence>
<comment type="caution">
    <text evidence="2">The sequence shown here is derived from an EMBL/GenBank/DDBJ whole genome shotgun (WGS) entry which is preliminary data.</text>
</comment>
<evidence type="ECO:0000259" key="1">
    <source>
        <dbReference type="Pfam" id="PF22936"/>
    </source>
</evidence>
<dbReference type="EMBL" id="LXQA010344767">
    <property type="protein sequence ID" value="MCI45479.1"/>
    <property type="molecule type" value="Genomic_DNA"/>
</dbReference>
<feature type="non-terminal residue" evidence="2">
    <location>
        <position position="81"/>
    </location>
</feature>
<protein>
    <submittedName>
        <fullName evidence="2">Retrovirus-related pol polyprotein from transposon TNT 1-94</fullName>
    </submittedName>
</protein>
<evidence type="ECO:0000313" key="2">
    <source>
        <dbReference type="EMBL" id="MCI45479.1"/>
    </source>
</evidence>
<dbReference type="Pfam" id="PF22936">
    <property type="entry name" value="Pol_BBD"/>
    <property type="match status" value="1"/>
</dbReference>
<accession>A0A392S9X0</accession>
<sequence>MTSHREWLINFNNSTKTKIRFADNRTIPAEGVGDVLIKGKKGNQALITGVLYVPDMKTNLLSMGQLLEKGFIMHLENNIME</sequence>